<evidence type="ECO:0000256" key="4">
    <source>
        <dbReference type="ARBA" id="ARBA00022840"/>
    </source>
</evidence>
<dbReference type="EMBL" id="PDCK01000043">
    <property type="protein sequence ID" value="PRQ35375.1"/>
    <property type="molecule type" value="Genomic_DNA"/>
</dbReference>
<keyword evidence="4" id="KW-0067">ATP-binding</keyword>
<proteinExistence type="inferred from homology"/>
<dbReference type="InterPro" id="IPR002182">
    <property type="entry name" value="NB-ARC"/>
</dbReference>
<comment type="similarity">
    <text evidence="1">Belongs to the disease resistance NB-LRR family.</text>
</comment>
<evidence type="ECO:0000259" key="5">
    <source>
        <dbReference type="Pfam" id="PF00931"/>
    </source>
</evidence>
<dbReference type="GO" id="GO:0016787">
    <property type="term" value="F:hydrolase activity"/>
    <property type="evidence" value="ECO:0007669"/>
    <property type="project" value="UniProtKB-KW"/>
</dbReference>
<gene>
    <name evidence="6" type="ORF">RchiOBHm_Chr5g0079331</name>
</gene>
<dbReference type="PANTHER" id="PTHR33463">
    <property type="entry name" value="NB-ARC DOMAIN-CONTAINING PROTEIN-RELATED"/>
    <property type="match status" value="1"/>
</dbReference>
<protein>
    <submittedName>
        <fullName evidence="6">Putative P-loop containing nucleoside triphosphate hydrolase, leucine-rich repeat domain, L</fullName>
    </submittedName>
</protein>
<dbReference type="SUPFAM" id="SSF52058">
    <property type="entry name" value="L domain-like"/>
    <property type="match status" value="1"/>
</dbReference>
<dbReference type="AlphaFoldDB" id="A0A2P6QMH1"/>
<dbReference type="Gene3D" id="3.80.10.10">
    <property type="entry name" value="Ribonuclease Inhibitor"/>
    <property type="match status" value="1"/>
</dbReference>
<dbReference type="SUPFAM" id="SSF52540">
    <property type="entry name" value="P-loop containing nucleoside triphosphate hydrolases"/>
    <property type="match status" value="1"/>
</dbReference>
<name>A0A2P6QMH1_ROSCH</name>
<evidence type="ECO:0000313" key="6">
    <source>
        <dbReference type="EMBL" id="PRQ35375.1"/>
    </source>
</evidence>
<evidence type="ECO:0000256" key="1">
    <source>
        <dbReference type="ARBA" id="ARBA00008894"/>
    </source>
</evidence>
<keyword evidence="2" id="KW-0547">Nucleotide-binding</keyword>
<reference evidence="6 7" key="1">
    <citation type="journal article" date="2018" name="Nat. Genet.">
        <title>The Rosa genome provides new insights in the design of modern roses.</title>
        <authorList>
            <person name="Bendahmane M."/>
        </authorList>
    </citation>
    <scope>NUCLEOTIDE SEQUENCE [LARGE SCALE GENOMIC DNA]</scope>
    <source>
        <strain evidence="7">cv. Old Blush</strain>
    </source>
</reference>
<comment type="caution">
    <text evidence="6">The sequence shown here is derived from an EMBL/GenBank/DDBJ whole genome shotgun (WGS) entry which is preliminary data.</text>
</comment>
<dbReference type="PRINTS" id="PR00364">
    <property type="entry name" value="DISEASERSIST"/>
</dbReference>
<dbReference type="Gene3D" id="3.40.50.300">
    <property type="entry name" value="P-loop containing nucleotide triphosphate hydrolases"/>
    <property type="match status" value="1"/>
</dbReference>
<dbReference type="GO" id="GO:0005524">
    <property type="term" value="F:ATP binding"/>
    <property type="evidence" value="ECO:0007669"/>
    <property type="project" value="UniProtKB-KW"/>
</dbReference>
<dbReference type="InterPro" id="IPR027417">
    <property type="entry name" value="P-loop_NTPase"/>
</dbReference>
<dbReference type="InterPro" id="IPR042197">
    <property type="entry name" value="Apaf_helical"/>
</dbReference>
<dbReference type="PROSITE" id="PS51450">
    <property type="entry name" value="LRR"/>
    <property type="match status" value="1"/>
</dbReference>
<dbReference type="OMA" id="QAHISED"/>
<feature type="domain" description="NB-ARC" evidence="5">
    <location>
        <begin position="2"/>
        <end position="164"/>
    </location>
</feature>
<organism evidence="6 7">
    <name type="scientific">Rosa chinensis</name>
    <name type="common">China rose</name>
    <dbReference type="NCBI Taxonomy" id="74649"/>
    <lineage>
        <taxon>Eukaryota</taxon>
        <taxon>Viridiplantae</taxon>
        <taxon>Streptophyta</taxon>
        <taxon>Embryophyta</taxon>
        <taxon>Tracheophyta</taxon>
        <taxon>Spermatophyta</taxon>
        <taxon>Magnoliopsida</taxon>
        <taxon>eudicotyledons</taxon>
        <taxon>Gunneridae</taxon>
        <taxon>Pentapetalae</taxon>
        <taxon>rosids</taxon>
        <taxon>fabids</taxon>
        <taxon>Rosales</taxon>
        <taxon>Rosaceae</taxon>
        <taxon>Rosoideae</taxon>
        <taxon>Rosoideae incertae sedis</taxon>
        <taxon>Rosa</taxon>
    </lineage>
</organism>
<dbReference type="Pfam" id="PF00931">
    <property type="entry name" value="NB-ARC"/>
    <property type="match status" value="1"/>
</dbReference>
<dbReference type="FunFam" id="3.40.50.300:FF:001091">
    <property type="entry name" value="Probable disease resistance protein At1g61300"/>
    <property type="match status" value="1"/>
</dbReference>
<dbReference type="Gramene" id="PRQ35375">
    <property type="protein sequence ID" value="PRQ35375"/>
    <property type="gene ID" value="RchiOBHm_Chr5g0079331"/>
</dbReference>
<dbReference type="InterPro" id="IPR050905">
    <property type="entry name" value="Plant_NBS-LRR"/>
</dbReference>
<evidence type="ECO:0000313" key="7">
    <source>
        <dbReference type="Proteomes" id="UP000238479"/>
    </source>
</evidence>
<evidence type="ECO:0000256" key="3">
    <source>
        <dbReference type="ARBA" id="ARBA00022821"/>
    </source>
</evidence>
<evidence type="ECO:0000256" key="2">
    <source>
        <dbReference type="ARBA" id="ARBA00022741"/>
    </source>
</evidence>
<keyword evidence="6" id="KW-0378">Hydrolase</keyword>
<dbReference type="InterPro" id="IPR032675">
    <property type="entry name" value="LRR_dom_sf"/>
</dbReference>
<keyword evidence="3" id="KW-0611">Plant defense</keyword>
<dbReference type="PANTHER" id="PTHR33463:SF203">
    <property type="entry name" value="AAA+ ATPASE DOMAIN-CONTAINING PROTEIN"/>
    <property type="match status" value="1"/>
</dbReference>
<dbReference type="Gene3D" id="1.10.8.430">
    <property type="entry name" value="Helical domain of apoptotic protease-activating factors"/>
    <property type="match status" value="1"/>
</dbReference>
<dbReference type="InterPro" id="IPR001611">
    <property type="entry name" value="Leu-rich_rpt"/>
</dbReference>
<dbReference type="GO" id="GO:0043531">
    <property type="term" value="F:ADP binding"/>
    <property type="evidence" value="ECO:0007669"/>
    <property type="project" value="InterPro"/>
</dbReference>
<dbReference type="GO" id="GO:0006952">
    <property type="term" value="P:defense response"/>
    <property type="evidence" value="ECO:0007669"/>
    <property type="project" value="UniProtKB-KW"/>
</dbReference>
<dbReference type="Pfam" id="PF13855">
    <property type="entry name" value="LRR_8"/>
    <property type="match status" value="1"/>
</dbReference>
<sequence>MNELMEALEDDEVAAIGVYGMGGVGKTTMVKHFGAQAQKMGLFDHVIMAVVSQTPDKRNIQGALADLLGLKLVEETEIGRASRLQKEILRRSKILIILDDIWNRLELSSIGIPSYNELQICNSKVLLTTRRLNVCHTMESQAKIHLSILSEEDAWNLFLKKAGKSFRKSTAFYEVARKVARECAGLPVALIAVARALGDKDFEAWKEAARQLEMSQPANPEQDKDVFKCIKLSYDYLDDNADVSRSQAKYCFLLCCLFPEDYDIQIEDIMKYVFRTGLFRDDNSTIENARANAKSVIDHLKDSCLLLDGSKVGCIKMHDVIRDIAVSIASDGQHFLVKTRCDLKDWPMDAHEGCSAISLIESNICKLPNKLVCSKLQILLLQQNACIIKIPKTFFQCPNDLRVLDLSNTGISSLPPSFSLLTTLQALQLDNCRYLRDISILRKLKKLEILSMRDCSIKKFPKEIGNLTKLRMLDLTKTSFETVPSQVITRMLSLMS</sequence>
<dbReference type="Proteomes" id="UP000238479">
    <property type="component" value="Chromosome 5"/>
</dbReference>
<keyword evidence="7" id="KW-1185">Reference proteome</keyword>
<accession>A0A2P6QMH1</accession>